<feature type="non-terminal residue" evidence="2">
    <location>
        <position position="652"/>
    </location>
</feature>
<sequence length="652" mass="70568">MEMEDGRAARPVVAAKLRMPPSNSLPRERLDSLLSGLWSRRLGLVVAPAGSGKTTLLARVAATAGAPVAWYRAESLDGSLDGFLSHIEASLASALGDLPRGWSSIEELARALETWGGDRALLIVDDFQALEGTPAEDAFARLVDYVPGWLVVVAASRSQPTFNLSRLRVSESLLEVGWDDLRFRSWEVERLFRDYYREPLLPVELATLARKTEGWAAGLQLFHLATRGKGPEERRRVLAALDGRSRFLHEYLAGNVLNQLPAEQRRFLVQTCVLGRLSGPICDRFMGASDGEALLRELERRQIFVQPLEEEGDYRYHEVLRSHLEVVLLQQVGEARTRELHRRSASVLEEFGALPEALHSYCRAEDWKSVDRLLGRNGEQLVQGSARWIDSLPTPVLDHDPWLLLASARRHRAEGRWEAAVGAFQRAEQGFGAAEGAAVCRRERQATAAWLNLNPAPAGHPLGALRLLTQRDPLKFSDTWPRMGEAVGPLLAGAASLVAGNLGEAQRSFSACLAAPGASGGIEVGARLGLGLARLLAGDLDAGAEVVSAGEAAEQLGHGCLARLARICWALRLGSAGAEEAASLRFMCERVGDPWGAAFAALAEGWALLEDGDPVVGAPAAALQQAVSWFHRMGAEALEAWALAILSLAGAP</sequence>
<gene>
    <name evidence="2" type="ORF">JF922_10195</name>
</gene>
<proteinExistence type="predicted"/>
<dbReference type="InterPro" id="IPR059106">
    <property type="entry name" value="WHD_MalT"/>
</dbReference>
<dbReference type="EMBL" id="JAEKNR010000108">
    <property type="protein sequence ID" value="MBJ7598440.1"/>
    <property type="molecule type" value="Genomic_DNA"/>
</dbReference>
<dbReference type="Pfam" id="PF13401">
    <property type="entry name" value="AAA_22"/>
    <property type="match status" value="1"/>
</dbReference>
<reference evidence="2" key="1">
    <citation type="submission" date="2020-10" db="EMBL/GenBank/DDBJ databases">
        <title>Ca. Dormibacterota MAGs.</title>
        <authorList>
            <person name="Montgomery K."/>
        </authorList>
    </citation>
    <scope>NUCLEOTIDE SEQUENCE [LARGE SCALE GENOMIC DNA]</scope>
    <source>
        <strain evidence="2">SC8812_S17_10</strain>
    </source>
</reference>
<accession>A0A934KA24</accession>
<dbReference type="Proteomes" id="UP000612893">
    <property type="component" value="Unassembled WGS sequence"/>
</dbReference>
<dbReference type="Pfam" id="PF25873">
    <property type="entry name" value="WHD_MalT"/>
    <property type="match status" value="1"/>
</dbReference>
<comment type="caution">
    <text evidence="2">The sequence shown here is derived from an EMBL/GenBank/DDBJ whole genome shotgun (WGS) entry which is preliminary data.</text>
</comment>
<dbReference type="AlphaFoldDB" id="A0A934KA24"/>
<dbReference type="InterPro" id="IPR003593">
    <property type="entry name" value="AAA+_ATPase"/>
</dbReference>
<dbReference type="InterPro" id="IPR027417">
    <property type="entry name" value="P-loop_NTPase"/>
</dbReference>
<dbReference type="GO" id="GO:0016887">
    <property type="term" value="F:ATP hydrolysis activity"/>
    <property type="evidence" value="ECO:0007669"/>
    <property type="project" value="InterPro"/>
</dbReference>
<evidence type="ECO:0000313" key="2">
    <source>
        <dbReference type="EMBL" id="MBJ7598440.1"/>
    </source>
</evidence>
<evidence type="ECO:0000313" key="3">
    <source>
        <dbReference type="Proteomes" id="UP000612893"/>
    </source>
</evidence>
<organism evidence="2 3">
    <name type="scientific">Candidatus Nephthysia bennettiae</name>
    <dbReference type="NCBI Taxonomy" id="3127016"/>
    <lineage>
        <taxon>Bacteria</taxon>
        <taxon>Bacillati</taxon>
        <taxon>Candidatus Dormiibacterota</taxon>
        <taxon>Candidatus Dormibacteria</taxon>
        <taxon>Candidatus Dormibacterales</taxon>
        <taxon>Candidatus Dormibacteraceae</taxon>
        <taxon>Candidatus Nephthysia</taxon>
    </lineage>
</organism>
<dbReference type="SUPFAM" id="SSF52540">
    <property type="entry name" value="P-loop containing nucleoside triphosphate hydrolases"/>
    <property type="match status" value="1"/>
</dbReference>
<feature type="domain" description="AAA+ ATPase" evidence="1">
    <location>
        <begin position="39"/>
        <end position="309"/>
    </location>
</feature>
<name>A0A934KA24_9BACT</name>
<evidence type="ECO:0000259" key="1">
    <source>
        <dbReference type="SMART" id="SM00382"/>
    </source>
</evidence>
<dbReference type="InterPro" id="IPR049945">
    <property type="entry name" value="AAA_22"/>
</dbReference>
<keyword evidence="3" id="KW-1185">Reference proteome</keyword>
<dbReference type="SMART" id="SM00382">
    <property type="entry name" value="AAA"/>
    <property type="match status" value="1"/>
</dbReference>
<dbReference type="Gene3D" id="3.40.50.300">
    <property type="entry name" value="P-loop containing nucleotide triphosphate hydrolases"/>
    <property type="match status" value="1"/>
</dbReference>
<protein>
    <submittedName>
        <fullName evidence="2">AAA family ATPase</fullName>
    </submittedName>
</protein>